<organism evidence="2 3">
    <name type="scientific">Hymenobacter koreensis</name>
    <dbReference type="NCBI Taxonomy" id="1084523"/>
    <lineage>
        <taxon>Bacteria</taxon>
        <taxon>Pseudomonadati</taxon>
        <taxon>Bacteroidota</taxon>
        <taxon>Cytophagia</taxon>
        <taxon>Cytophagales</taxon>
        <taxon>Hymenobacteraceae</taxon>
        <taxon>Hymenobacter</taxon>
    </lineage>
</organism>
<evidence type="ECO:0008006" key="4">
    <source>
        <dbReference type="Google" id="ProtNLM"/>
    </source>
</evidence>
<dbReference type="RefSeq" id="WP_345226862.1">
    <property type="nucleotide sequence ID" value="NZ_BAABHA010000015.1"/>
</dbReference>
<protein>
    <recommendedName>
        <fullName evidence="4">T9SS type A sorting domain-containing protein</fullName>
    </recommendedName>
</protein>
<comment type="caution">
    <text evidence="2">The sequence shown here is derived from an EMBL/GenBank/DDBJ whole genome shotgun (WGS) entry which is preliminary data.</text>
</comment>
<evidence type="ECO:0000256" key="1">
    <source>
        <dbReference type="SAM" id="SignalP"/>
    </source>
</evidence>
<name>A0ABP8JFK8_9BACT</name>
<proteinExistence type="predicted"/>
<reference evidence="3" key="1">
    <citation type="journal article" date="2019" name="Int. J. Syst. Evol. Microbiol.">
        <title>The Global Catalogue of Microorganisms (GCM) 10K type strain sequencing project: providing services to taxonomists for standard genome sequencing and annotation.</title>
        <authorList>
            <consortium name="The Broad Institute Genomics Platform"/>
            <consortium name="The Broad Institute Genome Sequencing Center for Infectious Disease"/>
            <person name="Wu L."/>
            <person name="Ma J."/>
        </authorList>
    </citation>
    <scope>NUCLEOTIDE SEQUENCE [LARGE SCALE GENOMIC DNA]</scope>
    <source>
        <strain evidence="3">JCM 17924</strain>
    </source>
</reference>
<gene>
    <name evidence="2" type="ORF">GCM10023186_37880</name>
</gene>
<accession>A0ABP8JFK8</accession>
<evidence type="ECO:0000313" key="2">
    <source>
        <dbReference type="EMBL" id="GAA4390051.1"/>
    </source>
</evidence>
<dbReference type="Proteomes" id="UP001500454">
    <property type="component" value="Unassembled WGS sequence"/>
</dbReference>
<feature type="chain" id="PRO_5046414593" description="T9SS type A sorting domain-containing protein" evidence="1">
    <location>
        <begin position="20"/>
        <end position="123"/>
    </location>
</feature>
<keyword evidence="3" id="KW-1185">Reference proteome</keyword>
<evidence type="ECO:0000313" key="3">
    <source>
        <dbReference type="Proteomes" id="UP001500454"/>
    </source>
</evidence>
<feature type="signal peptide" evidence="1">
    <location>
        <begin position="1"/>
        <end position="19"/>
    </location>
</feature>
<keyword evidence="1" id="KW-0732">Signal</keyword>
<sequence>MKHFFFLALLIALPVLTMAQSAPSVANSALISSDTVKSKLDAPSVTFNLEANPVTNALRVRTNAKGPMRLEINDTDGRPVFTKALSATGSALSVPLGNLPGGTYVVRCTVADKVYMRRMTLGQ</sequence>
<dbReference type="EMBL" id="BAABHA010000015">
    <property type="protein sequence ID" value="GAA4390051.1"/>
    <property type="molecule type" value="Genomic_DNA"/>
</dbReference>